<dbReference type="InterPro" id="IPR001789">
    <property type="entry name" value="Sig_transdc_resp-reg_receiver"/>
</dbReference>
<dbReference type="InterPro" id="IPR035965">
    <property type="entry name" value="PAS-like_dom_sf"/>
</dbReference>
<dbReference type="EMBL" id="CP095062">
    <property type="protein sequence ID" value="UOQ68674.1"/>
    <property type="molecule type" value="Genomic_DNA"/>
</dbReference>
<feature type="domain" description="Histidine kinase" evidence="6">
    <location>
        <begin position="431"/>
        <end position="652"/>
    </location>
</feature>
<dbReference type="InterPro" id="IPR003594">
    <property type="entry name" value="HATPase_dom"/>
</dbReference>
<protein>
    <recommendedName>
        <fullName evidence="2">histidine kinase</fullName>
        <ecNumber evidence="2">2.7.13.3</ecNumber>
    </recommendedName>
</protein>
<dbReference type="Pfam" id="PF08448">
    <property type="entry name" value="PAS_4"/>
    <property type="match status" value="2"/>
</dbReference>
<evidence type="ECO:0000259" key="8">
    <source>
        <dbReference type="PROSITE" id="PS50113"/>
    </source>
</evidence>
<evidence type="ECO:0000259" key="7">
    <source>
        <dbReference type="PROSITE" id="PS50110"/>
    </source>
</evidence>
<dbReference type="SMART" id="SM00091">
    <property type="entry name" value="PAS"/>
    <property type="match status" value="2"/>
</dbReference>
<dbReference type="PANTHER" id="PTHR45339:SF1">
    <property type="entry name" value="HYBRID SIGNAL TRANSDUCTION HISTIDINE KINASE J"/>
    <property type="match status" value="1"/>
</dbReference>
<name>A0ABY4GDM7_9BACT</name>
<dbReference type="InterPro" id="IPR036890">
    <property type="entry name" value="HATPase_C_sf"/>
</dbReference>
<dbReference type="SUPFAM" id="SSF47384">
    <property type="entry name" value="Homodimeric domain of signal transducing histidine kinase"/>
    <property type="match status" value="1"/>
</dbReference>
<dbReference type="InterPro" id="IPR004358">
    <property type="entry name" value="Sig_transdc_His_kin-like_C"/>
</dbReference>
<feature type="domain" description="PAC" evidence="8">
    <location>
        <begin position="369"/>
        <end position="420"/>
    </location>
</feature>
<dbReference type="InterPro" id="IPR005467">
    <property type="entry name" value="His_kinase_dom"/>
</dbReference>
<dbReference type="Gene3D" id="3.30.450.20">
    <property type="entry name" value="PAS domain"/>
    <property type="match status" value="3"/>
</dbReference>
<feature type="domain" description="PAC" evidence="8">
    <location>
        <begin position="235"/>
        <end position="290"/>
    </location>
</feature>
<evidence type="ECO:0000259" key="6">
    <source>
        <dbReference type="PROSITE" id="PS50109"/>
    </source>
</evidence>
<sequence length="805" mass="89249">MHEAGNTTLNEEFVLADGRVVELDYLVLAQGQAGRLLCYRDVTERHLREAQLRALSYIPEQNPNAIIRLSATGEVIYANPAASPLLQVMAKDEPDGFGVLRSRLLTLVQRVLGTSEQQQQELTVAGQHYLFTAAAVPDEAYATLYLTDVTARQQVEQQLAEQRLFYENTLSQVPMAVAVIDTDFRYMFVNPALEPDPTLRAWMVGKTNEESGAFRERPSAIIARRRQCFNQALREKREVSWEENFYKGGGMASILFQLRPVVEPDGSIRRLIASGIDLTARKQAEEHQRQSEELVREQQQFIRLIVDTLPTVVYVADIDNVVTFRNAAFDALAAQSQHTHAGQKSAEVEEQLQQIRAWRQQVLATDQPLETEIPLTLNSGETCHLQVYMRPLQHSGGHKEVLIVSTDVTALKQAQRQAEENARAKEAFLSRMSHEIRTPLNGVIGMATLLAKTTLTPQQQDYLTTMQQAGQHLLALVNDVLDLAKITTHHLQLAHAAFDVNGVVQGAAQTVAALATQKNLVLQVESVELPSLRVLGDAYRLHQVLLNLLGNALKFTQHGQIQIGAQLLSESPTDVTLRFWVQDTGVGIEPAQQERIFEVFTQATADTDHPFGGTGLGLSISEQLVRYMGGTLHVCSLPNEGTTFSFTLVLPRAEDAKPENQTDNSPSDSFEELRGLRVLLAEDNVVNQWIATVVLEHWGVQIETVDNGVDALTALTTKSYDAALLDIKMPGLTGVEVTKALRQHPDPARAHLPLIALTANAFETDRISYLTAGMDACVNKPFEEADLCQILLTLTKPMADPQQRL</sequence>
<dbReference type="InterPro" id="IPR013656">
    <property type="entry name" value="PAS_4"/>
</dbReference>
<dbReference type="CDD" id="cd16922">
    <property type="entry name" value="HATPase_EvgS-ArcB-TorS-like"/>
    <property type="match status" value="1"/>
</dbReference>
<evidence type="ECO:0000256" key="4">
    <source>
        <dbReference type="ARBA" id="ARBA00023012"/>
    </source>
</evidence>
<dbReference type="Pfam" id="PF00512">
    <property type="entry name" value="HisKA"/>
    <property type="match status" value="1"/>
</dbReference>
<dbReference type="CDD" id="cd17546">
    <property type="entry name" value="REC_hyHK_CKI1_RcsC-like"/>
    <property type="match status" value="1"/>
</dbReference>
<keyword evidence="10" id="KW-1185">Reference proteome</keyword>
<dbReference type="Gene3D" id="3.30.565.10">
    <property type="entry name" value="Histidine kinase-like ATPase, C-terminal domain"/>
    <property type="match status" value="1"/>
</dbReference>
<keyword evidence="9" id="KW-0614">Plasmid</keyword>
<keyword evidence="4" id="KW-0902">Two-component regulatory system</keyword>
<geneLocation type="plasmid" evidence="9 10">
    <name>unnamed1</name>
</geneLocation>
<dbReference type="InterPro" id="IPR000700">
    <property type="entry name" value="PAS-assoc_C"/>
</dbReference>
<dbReference type="Proteomes" id="UP000830401">
    <property type="component" value="Plasmid unnamed1"/>
</dbReference>
<dbReference type="PROSITE" id="PS50109">
    <property type="entry name" value="HIS_KIN"/>
    <property type="match status" value="1"/>
</dbReference>
<dbReference type="SUPFAM" id="SSF52172">
    <property type="entry name" value="CheY-like"/>
    <property type="match status" value="1"/>
</dbReference>
<dbReference type="SMART" id="SM00387">
    <property type="entry name" value="HATPase_c"/>
    <property type="match status" value="1"/>
</dbReference>
<dbReference type="SUPFAM" id="SSF55874">
    <property type="entry name" value="ATPase domain of HSP90 chaperone/DNA topoisomerase II/histidine kinase"/>
    <property type="match status" value="1"/>
</dbReference>
<feature type="modified residue" description="4-aspartylphosphate" evidence="5">
    <location>
        <position position="726"/>
    </location>
</feature>
<dbReference type="EC" id="2.7.13.3" evidence="2"/>
<keyword evidence="3 5" id="KW-0597">Phosphoprotein</keyword>
<comment type="catalytic activity">
    <reaction evidence="1">
        <text>ATP + protein L-histidine = ADP + protein N-phospho-L-histidine.</text>
        <dbReference type="EC" id="2.7.13.3"/>
    </reaction>
</comment>
<dbReference type="PANTHER" id="PTHR45339">
    <property type="entry name" value="HYBRID SIGNAL TRANSDUCTION HISTIDINE KINASE J"/>
    <property type="match status" value="1"/>
</dbReference>
<evidence type="ECO:0000256" key="3">
    <source>
        <dbReference type="ARBA" id="ARBA00022553"/>
    </source>
</evidence>
<reference evidence="9" key="1">
    <citation type="submission" date="2022-04" db="EMBL/GenBank/DDBJ databases">
        <title>Hymenobacter sp. isolated from the air.</title>
        <authorList>
            <person name="Won M."/>
            <person name="Lee C.-M."/>
            <person name="Woen H.-Y."/>
            <person name="Kwon S.-W."/>
        </authorList>
    </citation>
    <scope>NUCLEOTIDE SEQUENCE</scope>
    <source>
        <strain evidence="9">5420S-77</strain>
        <plasmid evidence="9">unnamed1</plasmid>
    </source>
</reference>
<evidence type="ECO:0000256" key="2">
    <source>
        <dbReference type="ARBA" id="ARBA00012438"/>
    </source>
</evidence>
<organism evidence="9 10">
    <name type="scientific">Hymenobacter volaticus</name>
    <dbReference type="NCBI Taxonomy" id="2932254"/>
    <lineage>
        <taxon>Bacteria</taxon>
        <taxon>Pseudomonadati</taxon>
        <taxon>Bacteroidota</taxon>
        <taxon>Cytophagia</taxon>
        <taxon>Cytophagales</taxon>
        <taxon>Hymenobacteraceae</taxon>
        <taxon>Hymenobacter</taxon>
    </lineage>
</organism>
<dbReference type="Gene3D" id="3.40.50.2300">
    <property type="match status" value="1"/>
</dbReference>
<dbReference type="PRINTS" id="PR00344">
    <property type="entry name" value="BCTRLSENSOR"/>
</dbReference>
<dbReference type="SMART" id="SM00388">
    <property type="entry name" value="HisKA"/>
    <property type="match status" value="1"/>
</dbReference>
<evidence type="ECO:0000256" key="1">
    <source>
        <dbReference type="ARBA" id="ARBA00000085"/>
    </source>
</evidence>
<dbReference type="InterPro" id="IPR036097">
    <property type="entry name" value="HisK_dim/P_sf"/>
</dbReference>
<gene>
    <name evidence="9" type="ORF">MUN86_23430</name>
</gene>
<evidence type="ECO:0000313" key="10">
    <source>
        <dbReference type="Proteomes" id="UP000830401"/>
    </source>
</evidence>
<dbReference type="InterPro" id="IPR000014">
    <property type="entry name" value="PAS"/>
</dbReference>
<dbReference type="CDD" id="cd00082">
    <property type="entry name" value="HisKA"/>
    <property type="match status" value="1"/>
</dbReference>
<dbReference type="InterPro" id="IPR011006">
    <property type="entry name" value="CheY-like_superfamily"/>
</dbReference>
<evidence type="ECO:0000313" key="9">
    <source>
        <dbReference type="EMBL" id="UOQ68674.1"/>
    </source>
</evidence>
<dbReference type="Pfam" id="PF00072">
    <property type="entry name" value="Response_reg"/>
    <property type="match status" value="1"/>
</dbReference>
<dbReference type="PROSITE" id="PS50110">
    <property type="entry name" value="RESPONSE_REGULATORY"/>
    <property type="match status" value="1"/>
</dbReference>
<feature type="domain" description="Response regulatory" evidence="7">
    <location>
        <begin position="677"/>
        <end position="795"/>
    </location>
</feature>
<dbReference type="RefSeq" id="WP_245126111.1">
    <property type="nucleotide sequence ID" value="NZ_CP095062.1"/>
</dbReference>
<proteinExistence type="predicted"/>
<dbReference type="Pfam" id="PF02518">
    <property type="entry name" value="HATPase_c"/>
    <property type="match status" value="1"/>
</dbReference>
<dbReference type="SUPFAM" id="SSF55785">
    <property type="entry name" value="PYP-like sensor domain (PAS domain)"/>
    <property type="match status" value="3"/>
</dbReference>
<dbReference type="InterPro" id="IPR003661">
    <property type="entry name" value="HisK_dim/P_dom"/>
</dbReference>
<dbReference type="Gene3D" id="1.10.287.130">
    <property type="match status" value="1"/>
</dbReference>
<dbReference type="PROSITE" id="PS50113">
    <property type="entry name" value="PAC"/>
    <property type="match status" value="2"/>
</dbReference>
<evidence type="ECO:0000256" key="5">
    <source>
        <dbReference type="PROSITE-ProRule" id="PRU00169"/>
    </source>
</evidence>
<dbReference type="NCBIfam" id="TIGR00229">
    <property type="entry name" value="sensory_box"/>
    <property type="match status" value="2"/>
</dbReference>
<dbReference type="SMART" id="SM00448">
    <property type="entry name" value="REC"/>
    <property type="match status" value="1"/>
</dbReference>
<accession>A0ABY4GDM7</accession>